<organism evidence="2 3">
    <name type="scientific">Lichenibacterium minor</name>
    <dbReference type="NCBI Taxonomy" id="2316528"/>
    <lineage>
        <taxon>Bacteria</taxon>
        <taxon>Pseudomonadati</taxon>
        <taxon>Pseudomonadota</taxon>
        <taxon>Alphaproteobacteria</taxon>
        <taxon>Hyphomicrobiales</taxon>
        <taxon>Lichenihabitantaceae</taxon>
        <taxon>Lichenibacterium</taxon>
    </lineage>
</organism>
<keyword evidence="3" id="KW-1185">Reference proteome</keyword>
<protein>
    <submittedName>
        <fullName evidence="2">Uncharacterized protein</fullName>
    </submittedName>
</protein>
<name>A0A4V1RTU5_9HYPH</name>
<evidence type="ECO:0000313" key="2">
    <source>
        <dbReference type="EMBL" id="RYC28874.1"/>
    </source>
</evidence>
<comment type="caution">
    <text evidence="2">The sequence shown here is derived from an EMBL/GenBank/DDBJ whole genome shotgun (WGS) entry which is preliminary data.</text>
</comment>
<reference evidence="2 3" key="1">
    <citation type="submission" date="2018-12" db="EMBL/GenBank/DDBJ databases">
        <authorList>
            <person name="Grouzdev D.S."/>
            <person name="Krutkina M.S."/>
        </authorList>
    </citation>
    <scope>NUCLEOTIDE SEQUENCE [LARGE SCALE GENOMIC DNA]</scope>
    <source>
        <strain evidence="2 3">RmlP026</strain>
    </source>
</reference>
<evidence type="ECO:0000313" key="3">
    <source>
        <dbReference type="Proteomes" id="UP000290759"/>
    </source>
</evidence>
<reference evidence="2 3" key="2">
    <citation type="submission" date="2019-02" db="EMBL/GenBank/DDBJ databases">
        <title>'Lichenibacterium ramalinii' gen. nov. sp. nov., 'Lichenibacterium minor' gen. nov. sp. nov.</title>
        <authorList>
            <person name="Pankratov T."/>
        </authorList>
    </citation>
    <scope>NUCLEOTIDE SEQUENCE [LARGE SCALE GENOMIC DNA]</scope>
    <source>
        <strain evidence="2 3">RmlP026</strain>
    </source>
</reference>
<feature type="compositionally biased region" description="Basic and acidic residues" evidence="1">
    <location>
        <begin position="18"/>
        <end position="54"/>
    </location>
</feature>
<evidence type="ECO:0000256" key="1">
    <source>
        <dbReference type="SAM" id="MobiDB-lite"/>
    </source>
</evidence>
<dbReference type="EMBL" id="QYBB01000096">
    <property type="protein sequence ID" value="RYC28874.1"/>
    <property type="molecule type" value="Genomic_DNA"/>
</dbReference>
<proteinExistence type="predicted"/>
<feature type="region of interest" description="Disordered" evidence="1">
    <location>
        <begin position="18"/>
        <end position="59"/>
    </location>
</feature>
<sequence length="89" mass="10432">MSNYPICDRLCIIVDERQPDDRNACNENQDEQKSHDKDRDPRAHGADPSPHHNSFDVSQSIIASQEFMQARHRHHRMMHNARKRNVTTS</sequence>
<dbReference type="AlphaFoldDB" id="A0A4V1RTU5"/>
<gene>
    <name evidence="2" type="ORF">D3273_26985</name>
</gene>
<feature type="region of interest" description="Disordered" evidence="1">
    <location>
        <begin position="70"/>
        <end position="89"/>
    </location>
</feature>
<accession>A0A4V1RTU5</accession>
<dbReference type="Proteomes" id="UP000290759">
    <property type="component" value="Unassembled WGS sequence"/>
</dbReference>